<dbReference type="Gene3D" id="3.40.630.190">
    <property type="entry name" value="LCP protein"/>
    <property type="match status" value="1"/>
</dbReference>
<dbReference type="RefSeq" id="WP_058297291.1">
    <property type="nucleotide sequence ID" value="NZ_FMAU01000001.1"/>
</dbReference>
<dbReference type="AlphaFoldDB" id="A0A0V8HQ98"/>
<dbReference type="PANTHER" id="PTHR33392:SF8">
    <property type="entry name" value="REGULATORY PROTEIN MSRR"/>
    <property type="match status" value="1"/>
</dbReference>
<keyword evidence="4 12" id="KW-0812">Transmembrane</keyword>
<evidence type="ECO:0000256" key="3">
    <source>
        <dbReference type="ARBA" id="ARBA00022475"/>
    </source>
</evidence>
<evidence type="ECO:0000313" key="15">
    <source>
        <dbReference type="Proteomes" id="UP000181997"/>
    </source>
</evidence>
<dbReference type="OrthoDB" id="9782542at2"/>
<evidence type="ECO:0000256" key="5">
    <source>
        <dbReference type="ARBA" id="ARBA00022968"/>
    </source>
</evidence>
<keyword evidence="15" id="KW-1185">Reference proteome</keyword>
<keyword evidence="5" id="KW-0735">Signal-anchor</keyword>
<dbReference type="Proteomes" id="UP000181997">
    <property type="component" value="Unassembled WGS sequence"/>
</dbReference>
<dbReference type="EMBL" id="FMAU01000001">
    <property type="protein sequence ID" value="SCB77052.1"/>
    <property type="molecule type" value="Genomic_DNA"/>
</dbReference>
<evidence type="ECO:0000256" key="4">
    <source>
        <dbReference type="ARBA" id="ARBA00022692"/>
    </source>
</evidence>
<dbReference type="InterPro" id="IPR004474">
    <property type="entry name" value="LytR_CpsA_psr"/>
</dbReference>
<evidence type="ECO:0000259" key="13">
    <source>
        <dbReference type="Pfam" id="PF03816"/>
    </source>
</evidence>
<keyword evidence="7" id="KW-0805">Transcription regulation</keyword>
<evidence type="ECO:0000256" key="11">
    <source>
        <dbReference type="ARBA" id="ARBA00040752"/>
    </source>
</evidence>
<reference evidence="15" key="1">
    <citation type="submission" date="2016-08" db="EMBL/GenBank/DDBJ databases">
        <authorList>
            <person name="Varghese N."/>
            <person name="Submissions Spin"/>
        </authorList>
    </citation>
    <scope>NUCLEOTIDE SEQUENCE [LARGE SCALE GENOMIC DNA]</scope>
    <source>
        <strain evidence="15">SGD-1123</strain>
    </source>
</reference>
<sequence>MNEKVDRKMYRRNRKRKKRKIILLISFIFFLVFLLGASFVFFQYQAGLEKTANDSVILDQKVEFNGAALKKGMTNVLLLGTDARGEEVSRTDTIMVAQYNSDNNEVKILSIMRDSYVDIPGHGSQKINAAFAIGGPELLRKTLKENFDIDIQYYSIIDFKGFSSIIDEVFPDGVEIDIKKEMVKGINPPLYPGLQKLDGDQLLSYVRFRKDMESDFGRVRRQQEVLKLLTDEMTDLQGVIKIPKTLGIIKPFINTNIKTSQVLSIATSVLGEKDNNIESMRIPLDNTYTDEYYDGVGLVLDLDISENKKAIKDFLSE</sequence>
<evidence type="ECO:0000256" key="8">
    <source>
        <dbReference type="ARBA" id="ARBA00023136"/>
    </source>
</evidence>
<comment type="similarity">
    <text evidence="2">Belongs to the LytR/CpsA/Psr (LCP) family.</text>
</comment>
<dbReference type="GO" id="GO:0005886">
    <property type="term" value="C:plasma membrane"/>
    <property type="evidence" value="ECO:0007669"/>
    <property type="project" value="UniProtKB-SubCell"/>
</dbReference>
<accession>A0A0V8HQ98</accession>
<evidence type="ECO:0000256" key="9">
    <source>
        <dbReference type="ARBA" id="ARBA00023163"/>
    </source>
</evidence>
<evidence type="ECO:0000256" key="2">
    <source>
        <dbReference type="ARBA" id="ARBA00006068"/>
    </source>
</evidence>
<comment type="function">
    <text evidence="10">Involved in SarA attenuation. Affects resistance to oxacillin and teicoplanin, as well as the synthesis of virulence factors.</text>
</comment>
<evidence type="ECO:0000256" key="1">
    <source>
        <dbReference type="ARBA" id="ARBA00004401"/>
    </source>
</evidence>
<dbReference type="GO" id="GO:0071555">
    <property type="term" value="P:cell wall organization"/>
    <property type="evidence" value="ECO:0007669"/>
    <property type="project" value="UniProtKB-KW"/>
</dbReference>
<dbReference type="NCBIfam" id="TIGR00350">
    <property type="entry name" value="lytR_cpsA_psr"/>
    <property type="match status" value="1"/>
</dbReference>
<dbReference type="PANTHER" id="PTHR33392">
    <property type="entry name" value="POLYISOPRENYL-TEICHOIC ACID--PEPTIDOGLYCAN TEICHOIC ACID TRANSFERASE TAGU"/>
    <property type="match status" value="1"/>
</dbReference>
<evidence type="ECO:0000256" key="10">
    <source>
        <dbReference type="ARBA" id="ARBA00037178"/>
    </source>
</evidence>
<evidence type="ECO:0000313" key="14">
    <source>
        <dbReference type="EMBL" id="SCB77052.1"/>
    </source>
</evidence>
<comment type="subcellular location">
    <subcellularLocation>
        <location evidence="1">Cell membrane</location>
        <topology evidence="1">Single-pass type II membrane protein</topology>
    </subcellularLocation>
</comment>
<gene>
    <name evidence="14" type="ORF">GA0061094_0392</name>
</gene>
<dbReference type="InterPro" id="IPR050922">
    <property type="entry name" value="LytR/CpsA/Psr_CW_biosynth"/>
</dbReference>
<feature type="transmembrane region" description="Helical" evidence="12">
    <location>
        <begin position="21"/>
        <end position="42"/>
    </location>
</feature>
<organism evidence="14 15">
    <name type="scientific">[Bacillus] enclensis</name>
    <dbReference type="NCBI Taxonomy" id="1402860"/>
    <lineage>
        <taxon>Bacteria</taxon>
        <taxon>Bacillati</taxon>
        <taxon>Bacillota</taxon>
        <taxon>Bacilli</taxon>
        <taxon>Bacillales</taxon>
        <taxon>Bacillaceae</taxon>
        <taxon>Rossellomorea</taxon>
    </lineage>
</organism>
<proteinExistence type="inferred from homology"/>
<feature type="domain" description="Cell envelope-related transcriptional attenuator" evidence="13">
    <location>
        <begin position="90"/>
        <end position="234"/>
    </location>
</feature>
<keyword evidence="6 12" id="KW-1133">Transmembrane helix</keyword>
<keyword evidence="3" id="KW-1003">Cell membrane</keyword>
<protein>
    <recommendedName>
        <fullName evidence="11">Regulatory protein MsrR</fullName>
    </recommendedName>
</protein>
<keyword evidence="9" id="KW-0804">Transcription</keyword>
<dbReference type="Pfam" id="PF03816">
    <property type="entry name" value="LytR_cpsA_psr"/>
    <property type="match status" value="1"/>
</dbReference>
<keyword evidence="8 12" id="KW-0472">Membrane</keyword>
<evidence type="ECO:0000256" key="7">
    <source>
        <dbReference type="ARBA" id="ARBA00023015"/>
    </source>
</evidence>
<evidence type="ECO:0000256" key="6">
    <source>
        <dbReference type="ARBA" id="ARBA00022989"/>
    </source>
</evidence>
<name>A0A0V8HQ98_9BACI</name>
<evidence type="ECO:0000256" key="12">
    <source>
        <dbReference type="SAM" id="Phobius"/>
    </source>
</evidence>